<dbReference type="GO" id="GO:0005886">
    <property type="term" value="C:plasma membrane"/>
    <property type="evidence" value="ECO:0007669"/>
    <property type="project" value="UniProtKB-SubCell"/>
</dbReference>
<feature type="transmembrane region" description="Helical" evidence="11">
    <location>
        <begin position="29"/>
        <end position="48"/>
    </location>
</feature>
<feature type="transmembrane region" description="Helical" evidence="11">
    <location>
        <begin position="130"/>
        <end position="147"/>
    </location>
</feature>
<evidence type="ECO:0000256" key="4">
    <source>
        <dbReference type="ARBA" id="ARBA00022475"/>
    </source>
</evidence>
<dbReference type="InterPro" id="IPR047984">
    <property type="entry name" value="XylE-like"/>
</dbReference>
<name>A0A0B9AVC2_BRELN</name>
<reference evidence="16" key="2">
    <citation type="submission" date="2016-03" db="EMBL/GenBank/DDBJ databases">
        <authorList>
            <person name="Ploux O."/>
        </authorList>
    </citation>
    <scope>NUCLEOTIDE SEQUENCE [LARGE SCALE GENOMIC DNA]</scope>
    <source>
        <strain evidence="16">BS258</strain>
    </source>
</reference>
<keyword evidence="7 11" id="KW-1133">Transmembrane helix</keyword>
<feature type="transmembrane region" description="Helical" evidence="11">
    <location>
        <begin position="68"/>
        <end position="90"/>
    </location>
</feature>
<dbReference type="RefSeq" id="WP_039208027.1">
    <property type="nucleotide sequence ID" value="NZ_CP014869.1"/>
</dbReference>
<reference evidence="13" key="3">
    <citation type="submission" date="2016-03" db="EMBL/GenBank/DDBJ databases">
        <authorList>
            <person name="Zhu Y."/>
            <person name="Sun C."/>
        </authorList>
    </citation>
    <scope>NUCLEOTIDE SEQUENCE</scope>
    <source>
        <strain evidence="13">BS258</strain>
    </source>
</reference>
<evidence type="ECO:0000256" key="5">
    <source>
        <dbReference type="ARBA" id="ARBA00022597"/>
    </source>
</evidence>
<dbReference type="SUPFAM" id="SSF103473">
    <property type="entry name" value="MFS general substrate transporter"/>
    <property type="match status" value="1"/>
</dbReference>
<proteinExistence type="inferred from homology"/>
<protein>
    <submittedName>
        <fullName evidence="13">MFS transporter</fullName>
    </submittedName>
    <submittedName>
        <fullName evidence="14">Sugar transporter</fullName>
    </submittedName>
</protein>
<evidence type="ECO:0000313" key="13">
    <source>
        <dbReference type="EMBL" id="AMT93037.1"/>
    </source>
</evidence>
<dbReference type="InterPro" id="IPR003663">
    <property type="entry name" value="Sugar/inositol_transpt"/>
</dbReference>
<evidence type="ECO:0000259" key="12">
    <source>
        <dbReference type="PROSITE" id="PS50850"/>
    </source>
</evidence>
<dbReference type="Proteomes" id="UP000031488">
    <property type="component" value="Unassembled WGS sequence"/>
</dbReference>
<dbReference type="InterPro" id="IPR005828">
    <property type="entry name" value="MFS_sugar_transport-like"/>
</dbReference>
<evidence type="ECO:0000256" key="11">
    <source>
        <dbReference type="SAM" id="Phobius"/>
    </source>
</evidence>
<dbReference type="EMBL" id="CP014869">
    <property type="protein sequence ID" value="AMT93037.1"/>
    <property type="molecule type" value="Genomic_DNA"/>
</dbReference>
<dbReference type="EMBL" id="JTJZ01000016">
    <property type="protein sequence ID" value="KHS53280.1"/>
    <property type="molecule type" value="Genomic_DNA"/>
</dbReference>
<dbReference type="NCBIfam" id="TIGR00879">
    <property type="entry name" value="SP"/>
    <property type="match status" value="1"/>
</dbReference>
<evidence type="ECO:0000256" key="2">
    <source>
        <dbReference type="ARBA" id="ARBA00010992"/>
    </source>
</evidence>
<sequence length="481" mass="51139">MPPGSPRRQSTSTASTNFELPHVGTGRPVHRLGVIATVATFGGLLFGYDTGVVNGALEPLSEDFGLSALSEGLVVASLMVGAAFGAVFGGRVADAWGRRKTILLLAGVFIIGTLGCVLAPGAAFLIGARFVLGIAVGGASATVPVYLGEIAPSEKRGSYVTRNEVMIVGGQLAAFIINAAIFNFFGHVDSIWRWMLLVALAPAIALLVGMIFQPESPRWLISQGRTEEALAVLKQVRSPERAEAEIDEVTHLAAEDAKEATGGLSDLGTRWVLRLVLIGAGLGFFQQLTGINSVMYYGTQLLTSAGLDSGVAIIGNIANGVFSLAGITLGMYLLNKLPRRVMFLTGYGLIAVFHTLIALTAVIIPPGPAQAWTVLAFLVLFVFSMQGTVGPLTWLMLSEIFPMKIRSFAMGICVFVLWIMNAIVAQFFPPLIASMGMTATFGMFAGIAVIAFIFLALMLPETKGKDLAEFEREFKAKYGRR</sequence>
<feature type="region of interest" description="Disordered" evidence="10">
    <location>
        <begin position="1"/>
        <end position="20"/>
    </location>
</feature>
<dbReference type="STRING" id="1703.BLSMQ_0749"/>
<feature type="transmembrane region" description="Helical" evidence="11">
    <location>
        <begin position="102"/>
        <end position="124"/>
    </location>
</feature>
<dbReference type="Proteomes" id="UP000075950">
    <property type="component" value="Chromosome"/>
</dbReference>
<accession>A0A142NJT6</accession>
<evidence type="ECO:0000256" key="9">
    <source>
        <dbReference type="RuleBase" id="RU003346"/>
    </source>
</evidence>
<dbReference type="KEGG" id="bly:A2T55_03930"/>
<feature type="transmembrane region" description="Helical" evidence="11">
    <location>
        <begin position="271"/>
        <end position="291"/>
    </location>
</feature>
<dbReference type="InterPro" id="IPR005829">
    <property type="entry name" value="Sugar_transporter_CS"/>
</dbReference>
<feature type="domain" description="Major facilitator superfamily (MFS) profile" evidence="12">
    <location>
        <begin position="35"/>
        <end position="463"/>
    </location>
</feature>
<dbReference type="PANTHER" id="PTHR48020">
    <property type="entry name" value="PROTON MYO-INOSITOL COTRANSPORTER"/>
    <property type="match status" value="1"/>
</dbReference>
<keyword evidence="8 11" id="KW-0472">Membrane</keyword>
<dbReference type="PRINTS" id="PR00171">
    <property type="entry name" value="SUGRTRNSPORT"/>
</dbReference>
<gene>
    <name evidence="13" type="ORF">A2T55_03930</name>
    <name evidence="14" type="ORF">AE0388_1223</name>
</gene>
<comment type="subcellular location">
    <subcellularLocation>
        <location evidence="1">Cell membrane</location>
        <topology evidence="1">Multi-pass membrane protein</topology>
    </subcellularLocation>
</comment>
<dbReference type="PATRIC" id="fig|1703.6.peg.1110"/>
<accession>A0A0B9AVC2</accession>
<evidence type="ECO:0000256" key="7">
    <source>
        <dbReference type="ARBA" id="ARBA00022989"/>
    </source>
</evidence>
<dbReference type="PROSITE" id="PS00217">
    <property type="entry name" value="SUGAR_TRANSPORT_2"/>
    <property type="match status" value="1"/>
</dbReference>
<dbReference type="PROSITE" id="PS50850">
    <property type="entry name" value="MFS"/>
    <property type="match status" value="1"/>
</dbReference>
<keyword evidence="6 11" id="KW-0812">Transmembrane</keyword>
<dbReference type="GO" id="GO:0022857">
    <property type="term" value="F:transmembrane transporter activity"/>
    <property type="evidence" value="ECO:0007669"/>
    <property type="project" value="InterPro"/>
</dbReference>
<feature type="compositionally biased region" description="Polar residues" evidence="10">
    <location>
        <begin position="7"/>
        <end position="18"/>
    </location>
</feature>
<dbReference type="CDD" id="cd17359">
    <property type="entry name" value="MFS_XylE_like"/>
    <property type="match status" value="1"/>
</dbReference>
<feature type="transmembrane region" description="Helical" evidence="11">
    <location>
        <begin position="408"/>
        <end position="428"/>
    </location>
</feature>
<feature type="transmembrane region" description="Helical" evidence="11">
    <location>
        <begin position="341"/>
        <end position="364"/>
    </location>
</feature>
<dbReference type="Gene3D" id="1.20.1250.20">
    <property type="entry name" value="MFS general substrate transporter like domains"/>
    <property type="match status" value="1"/>
</dbReference>
<keyword evidence="5 14" id="KW-0762">Sugar transport</keyword>
<dbReference type="OrthoDB" id="4008739at2"/>
<feature type="transmembrane region" description="Helical" evidence="11">
    <location>
        <begin position="191"/>
        <end position="212"/>
    </location>
</feature>
<evidence type="ECO:0000256" key="8">
    <source>
        <dbReference type="ARBA" id="ARBA00023136"/>
    </source>
</evidence>
<keyword evidence="15" id="KW-1185">Reference proteome</keyword>
<evidence type="ECO:0000313" key="16">
    <source>
        <dbReference type="Proteomes" id="UP000075950"/>
    </source>
</evidence>
<feature type="transmembrane region" description="Helical" evidence="11">
    <location>
        <begin position="167"/>
        <end position="185"/>
    </location>
</feature>
<dbReference type="InterPro" id="IPR050814">
    <property type="entry name" value="Myo-inositol_Transporter"/>
</dbReference>
<evidence type="ECO:0000256" key="3">
    <source>
        <dbReference type="ARBA" id="ARBA00022448"/>
    </source>
</evidence>
<evidence type="ECO:0000256" key="6">
    <source>
        <dbReference type="ARBA" id="ARBA00022692"/>
    </source>
</evidence>
<dbReference type="InterPro" id="IPR036259">
    <property type="entry name" value="MFS_trans_sf"/>
</dbReference>
<dbReference type="InterPro" id="IPR020846">
    <property type="entry name" value="MFS_dom"/>
</dbReference>
<keyword evidence="4" id="KW-1003">Cell membrane</keyword>
<dbReference type="Pfam" id="PF00083">
    <property type="entry name" value="Sugar_tr"/>
    <property type="match status" value="1"/>
</dbReference>
<evidence type="ECO:0000256" key="1">
    <source>
        <dbReference type="ARBA" id="ARBA00004651"/>
    </source>
</evidence>
<comment type="similarity">
    <text evidence="2 9">Belongs to the major facilitator superfamily. Sugar transporter (TC 2.A.1.1) family.</text>
</comment>
<evidence type="ECO:0000256" key="10">
    <source>
        <dbReference type="SAM" id="MobiDB-lite"/>
    </source>
</evidence>
<evidence type="ECO:0000313" key="15">
    <source>
        <dbReference type="Proteomes" id="UP000031488"/>
    </source>
</evidence>
<dbReference type="FunFam" id="1.20.1250.20:FF:000218">
    <property type="entry name" value="facilitated trehalose transporter Tret1"/>
    <property type="match status" value="1"/>
</dbReference>
<feature type="transmembrane region" description="Helical" evidence="11">
    <location>
        <begin position="311"/>
        <end position="334"/>
    </location>
</feature>
<dbReference type="AlphaFoldDB" id="A0A0B9AVC2"/>
<dbReference type="PROSITE" id="PS00216">
    <property type="entry name" value="SUGAR_TRANSPORT_1"/>
    <property type="match status" value="1"/>
</dbReference>
<dbReference type="PANTHER" id="PTHR48020:SF12">
    <property type="entry name" value="PROTON MYO-INOSITOL COTRANSPORTER"/>
    <property type="match status" value="1"/>
</dbReference>
<evidence type="ECO:0000313" key="14">
    <source>
        <dbReference type="EMBL" id="KHS53280.1"/>
    </source>
</evidence>
<feature type="transmembrane region" description="Helical" evidence="11">
    <location>
        <begin position="440"/>
        <end position="459"/>
    </location>
</feature>
<organism evidence="14 15">
    <name type="scientific">Brevibacterium linens</name>
    <dbReference type="NCBI Taxonomy" id="1703"/>
    <lineage>
        <taxon>Bacteria</taxon>
        <taxon>Bacillati</taxon>
        <taxon>Actinomycetota</taxon>
        <taxon>Actinomycetes</taxon>
        <taxon>Micrococcales</taxon>
        <taxon>Brevibacteriaceae</taxon>
        <taxon>Brevibacterium</taxon>
    </lineage>
</organism>
<reference evidence="14 15" key="1">
    <citation type="submission" date="2014-11" db="EMBL/GenBank/DDBJ databases">
        <title>Draft Genome Sequence of Brevibacterium linens AE038-8.</title>
        <authorList>
            <person name="Maizel D."/>
            <person name="Utturkar S.M."/>
            <person name="Brown S.D."/>
            <person name="Ferrero M."/>
            <person name="Rosen B.P."/>
        </authorList>
    </citation>
    <scope>NUCLEOTIDE SEQUENCE [LARGE SCALE GENOMIC DNA]</scope>
    <source>
        <strain evidence="14 15">AE038-8</strain>
    </source>
</reference>
<keyword evidence="3 9" id="KW-0813">Transport</keyword>
<feature type="transmembrane region" description="Helical" evidence="11">
    <location>
        <begin position="370"/>
        <end position="396"/>
    </location>
</feature>